<dbReference type="InterPro" id="IPR051817">
    <property type="entry name" value="FDH_cytochrome_b556_subunit"/>
</dbReference>
<dbReference type="Pfam" id="PF03916">
    <property type="entry name" value="NrfD"/>
    <property type="match status" value="1"/>
</dbReference>
<comment type="subcellular location">
    <subcellularLocation>
        <location evidence="1">Cell membrane</location>
        <topology evidence="1">Multi-pass membrane protein</topology>
    </subcellularLocation>
</comment>
<reference evidence="8" key="1">
    <citation type="submission" date="2023-03" db="EMBL/GenBank/DDBJ databases">
        <title>Selenobaculum gbiensis gen. nov. sp. nov., a new bacterium isolated from the gut microbiota of IBD patient.</title>
        <authorList>
            <person name="Yeo S."/>
            <person name="Park H."/>
            <person name="Huh C.S."/>
        </authorList>
    </citation>
    <scope>NUCLEOTIDE SEQUENCE</scope>
    <source>
        <strain evidence="8">ICN-92133</strain>
    </source>
</reference>
<protein>
    <submittedName>
        <fullName evidence="8">Polysulfide reductase NrfD</fullName>
    </submittedName>
</protein>
<keyword evidence="4 7" id="KW-0812">Transmembrane</keyword>
<evidence type="ECO:0000313" key="8">
    <source>
        <dbReference type="EMBL" id="WIW71239.1"/>
    </source>
</evidence>
<feature type="transmembrane region" description="Helical" evidence="7">
    <location>
        <begin position="172"/>
        <end position="195"/>
    </location>
</feature>
<dbReference type="Proteomes" id="UP001243623">
    <property type="component" value="Chromosome"/>
</dbReference>
<evidence type="ECO:0000256" key="2">
    <source>
        <dbReference type="ARBA" id="ARBA00008929"/>
    </source>
</evidence>
<dbReference type="GO" id="GO:0005886">
    <property type="term" value="C:plasma membrane"/>
    <property type="evidence" value="ECO:0007669"/>
    <property type="project" value="UniProtKB-SubCell"/>
</dbReference>
<sequence length="397" mass="44984">MSKPNIIKFQGLIFTITAFRALLTAFVLIGAGIIVTRLLTGFSIVTNLSDAWPWGLWIAFDVFTGVALAGGGYSTAFLAHILHCEKYQSVARCSLLVSLVGYIWVMTAEILDIGQWLNFWRPFVSWGHDSVLFEIFWCIMIYTSIQVLEFGEIFTEKFGKCFHQYFKKALPFLLILGVLFPTFHQASLGGLFLLAKSRMYALWWSEYLPIFFLMSSFFVGPATVCVVNWLTRKFFKNDVPVEVLTSIARLGGKVMLAYLGLKVFDLFMRGQLGLVFYGNLESDFFLTEMLVGLILPIMIVFSKYGETRNGLMLYGVLTCLGLVINRMNTVFTSMYGHLQSVYIPSIWEFAVTLAIVSMATLVYCFLVDNFNVLNRNNKLQSDTEAEEKVLEESHGNI</sequence>
<dbReference type="GO" id="GO:0009061">
    <property type="term" value="P:anaerobic respiration"/>
    <property type="evidence" value="ECO:0007669"/>
    <property type="project" value="TreeGrafter"/>
</dbReference>
<feature type="transmembrane region" description="Helical" evidence="7">
    <location>
        <begin position="207"/>
        <end position="231"/>
    </location>
</feature>
<evidence type="ECO:0000256" key="5">
    <source>
        <dbReference type="ARBA" id="ARBA00022989"/>
    </source>
</evidence>
<comment type="similarity">
    <text evidence="2">Belongs to the NrfD family.</text>
</comment>
<organism evidence="8 9">
    <name type="scientific">Selenobaculum gibii</name>
    <dbReference type="NCBI Taxonomy" id="3054208"/>
    <lineage>
        <taxon>Bacteria</taxon>
        <taxon>Bacillati</taxon>
        <taxon>Bacillota</taxon>
        <taxon>Negativicutes</taxon>
        <taxon>Selenomonadales</taxon>
        <taxon>Selenomonadaceae</taxon>
        <taxon>Selenobaculum</taxon>
    </lineage>
</organism>
<dbReference type="PANTHER" id="PTHR30074">
    <property type="entry name" value="FORMATE DEHYDROGENASE, NITRATE-INDUCIBLE, CYTOCHROME B556 FDN SUBUNIT"/>
    <property type="match status" value="1"/>
</dbReference>
<evidence type="ECO:0000313" key="9">
    <source>
        <dbReference type="Proteomes" id="UP001243623"/>
    </source>
</evidence>
<feature type="transmembrane region" description="Helical" evidence="7">
    <location>
        <begin position="313"/>
        <end position="334"/>
    </location>
</feature>
<feature type="transmembrane region" description="Helical" evidence="7">
    <location>
        <begin position="90"/>
        <end position="111"/>
    </location>
</feature>
<dbReference type="EMBL" id="CP120678">
    <property type="protein sequence ID" value="WIW71239.1"/>
    <property type="molecule type" value="Genomic_DNA"/>
</dbReference>
<feature type="transmembrane region" description="Helical" evidence="7">
    <location>
        <begin position="54"/>
        <end position="78"/>
    </location>
</feature>
<dbReference type="PANTHER" id="PTHR30074:SF4">
    <property type="entry name" value="NI_FE-HYDROGENASE 2 B-TYPE CYTOCHROME SUBUNIT-RELATED"/>
    <property type="match status" value="1"/>
</dbReference>
<feature type="transmembrane region" description="Helical" evidence="7">
    <location>
        <begin position="243"/>
        <end position="264"/>
    </location>
</feature>
<name>A0A9Y2EVI7_9FIRM</name>
<evidence type="ECO:0000256" key="1">
    <source>
        <dbReference type="ARBA" id="ARBA00004651"/>
    </source>
</evidence>
<dbReference type="RefSeq" id="WP_309320597.1">
    <property type="nucleotide sequence ID" value="NZ_CP120678.1"/>
</dbReference>
<dbReference type="InterPro" id="IPR005614">
    <property type="entry name" value="NrfD-like"/>
</dbReference>
<evidence type="ECO:0000256" key="4">
    <source>
        <dbReference type="ARBA" id="ARBA00022692"/>
    </source>
</evidence>
<accession>A0A9Y2EVI7</accession>
<dbReference type="KEGG" id="sgbi:P3F81_02590"/>
<keyword evidence="9" id="KW-1185">Reference proteome</keyword>
<feature type="transmembrane region" description="Helical" evidence="7">
    <location>
        <begin position="284"/>
        <end position="301"/>
    </location>
</feature>
<feature type="transmembrane region" description="Helical" evidence="7">
    <location>
        <begin position="131"/>
        <end position="151"/>
    </location>
</feature>
<dbReference type="AlphaFoldDB" id="A0A9Y2EVI7"/>
<keyword evidence="6 7" id="KW-0472">Membrane</keyword>
<evidence type="ECO:0000256" key="7">
    <source>
        <dbReference type="SAM" id="Phobius"/>
    </source>
</evidence>
<feature type="transmembrane region" description="Helical" evidence="7">
    <location>
        <begin position="12"/>
        <end position="34"/>
    </location>
</feature>
<keyword evidence="5 7" id="KW-1133">Transmembrane helix</keyword>
<gene>
    <name evidence="8" type="primary">nrfD</name>
    <name evidence="8" type="ORF">P3F81_02590</name>
</gene>
<evidence type="ECO:0000256" key="6">
    <source>
        <dbReference type="ARBA" id="ARBA00023136"/>
    </source>
</evidence>
<evidence type="ECO:0000256" key="3">
    <source>
        <dbReference type="ARBA" id="ARBA00022475"/>
    </source>
</evidence>
<proteinExistence type="inferred from homology"/>
<keyword evidence="3" id="KW-1003">Cell membrane</keyword>
<feature type="transmembrane region" description="Helical" evidence="7">
    <location>
        <begin position="346"/>
        <end position="366"/>
    </location>
</feature>